<protein>
    <submittedName>
        <fullName evidence="3">Uncharacterized protein</fullName>
    </submittedName>
</protein>
<organism evidence="3 4">
    <name type="scientific">Diaporthe eres</name>
    <name type="common">Phomopsis oblonga</name>
    <dbReference type="NCBI Taxonomy" id="83184"/>
    <lineage>
        <taxon>Eukaryota</taxon>
        <taxon>Fungi</taxon>
        <taxon>Dikarya</taxon>
        <taxon>Ascomycota</taxon>
        <taxon>Pezizomycotina</taxon>
        <taxon>Sordariomycetes</taxon>
        <taxon>Sordariomycetidae</taxon>
        <taxon>Diaporthales</taxon>
        <taxon>Diaporthaceae</taxon>
        <taxon>Diaporthe</taxon>
        <taxon>Diaporthe eres species complex</taxon>
    </lineage>
</organism>
<evidence type="ECO:0000313" key="3">
    <source>
        <dbReference type="EMBL" id="KAK7708672.1"/>
    </source>
</evidence>
<proteinExistence type="predicted"/>
<gene>
    <name evidence="3" type="ORF">SLS63_013442</name>
</gene>
<feature type="compositionally biased region" description="Polar residues" evidence="2">
    <location>
        <begin position="163"/>
        <end position="177"/>
    </location>
</feature>
<dbReference type="Proteomes" id="UP001430848">
    <property type="component" value="Unassembled WGS sequence"/>
</dbReference>
<feature type="compositionally biased region" description="Polar residues" evidence="2">
    <location>
        <begin position="130"/>
        <end position="145"/>
    </location>
</feature>
<evidence type="ECO:0000256" key="2">
    <source>
        <dbReference type="SAM" id="MobiDB-lite"/>
    </source>
</evidence>
<feature type="compositionally biased region" description="Basic and acidic residues" evidence="2">
    <location>
        <begin position="319"/>
        <end position="328"/>
    </location>
</feature>
<feature type="compositionally biased region" description="Basic and acidic residues" evidence="2">
    <location>
        <begin position="75"/>
        <end position="98"/>
    </location>
</feature>
<feature type="coiled-coil region" evidence="1">
    <location>
        <begin position="14"/>
        <end position="41"/>
    </location>
</feature>
<evidence type="ECO:0000313" key="4">
    <source>
        <dbReference type="Proteomes" id="UP001430848"/>
    </source>
</evidence>
<dbReference type="EMBL" id="JAKNSF020000181">
    <property type="protein sequence ID" value="KAK7708672.1"/>
    <property type="molecule type" value="Genomic_DNA"/>
</dbReference>
<feature type="compositionally biased region" description="Polar residues" evidence="2">
    <location>
        <begin position="204"/>
        <end position="218"/>
    </location>
</feature>
<feature type="region of interest" description="Disordered" evidence="2">
    <location>
        <begin position="42"/>
        <end position="352"/>
    </location>
</feature>
<reference evidence="3 4" key="1">
    <citation type="submission" date="2024-02" db="EMBL/GenBank/DDBJ databases">
        <title>De novo assembly and annotation of 12 fungi associated with fruit tree decline syndrome in Ontario, Canada.</title>
        <authorList>
            <person name="Sulman M."/>
            <person name="Ellouze W."/>
            <person name="Ilyukhin E."/>
        </authorList>
    </citation>
    <scope>NUCLEOTIDE SEQUENCE [LARGE SCALE GENOMIC DNA]</scope>
    <source>
        <strain evidence="3 4">M169</strain>
    </source>
</reference>
<name>A0ABR1NNF2_DIAER</name>
<keyword evidence="1" id="KW-0175">Coiled coil</keyword>
<feature type="compositionally biased region" description="Polar residues" evidence="2">
    <location>
        <begin position="250"/>
        <end position="273"/>
    </location>
</feature>
<comment type="caution">
    <text evidence="3">The sequence shown here is derived from an EMBL/GenBank/DDBJ whole genome shotgun (WGS) entry which is preliminary data.</text>
</comment>
<accession>A0ABR1NNF2</accession>
<feature type="compositionally biased region" description="Polar residues" evidence="2">
    <location>
        <begin position="298"/>
        <end position="309"/>
    </location>
</feature>
<sequence length="370" mass="39270">MLRRALWIRQLEDAEELLDLRKNAEYALERWELRREKLKYDKHTAKKAISVQGAKLTSSPTPRPQKRKASSAASKPKDAKRARVDKYQSNDESKKDSGVKTATDVCSPEAPSLRPTVGCADTDRSEEAANATQDLTVPSPDTHSSGMAIDDADPRRKKIINRTKAQPTSLSSKTTPAKSAPGGANSDDKDQVDTTPAIGGSSLKRASTTAQKSTQGIESENARPARQEPSPKPLVADRGNNAKGSKDAQETSSISIPKQLPNVSLPPSSFSTEGRSDGGAEINGLGAAEMGRDDQEANDISNHQGSSDVSPPEPVRGGAEARNEDKAAFTDVEMGEAGLDAESQAEPDEEPDKRLVALVGVVVGAGVAAL</sequence>
<evidence type="ECO:0000256" key="1">
    <source>
        <dbReference type="SAM" id="Coils"/>
    </source>
</evidence>
<keyword evidence="4" id="KW-1185">Reference proteome</keyword>